<feature type="domain" description="SigF-like NTF2-like" evidence="3">
    <location>
        <begin position="1"/>
        <end position="169"/>
    </location>
</feature>
<evidence type="ECO:0000259" key="3">
    <source>
        <dbReference type="Pfam" id="PF24840"/>
    </source>
</evidence>
<dbReference type="eggNOG" id="ENOG502S534">
    <property type="taxonomic scope" value="Eukaryota"/>
</dbReference>
<dbReference type="InterPro" id="IPR057514">
    <property type="entry name" value="NTF2_SigF"/>
</dbReference>
<evidence type="ECO:0000256" key="1">
    <source>
        <dbReference type="SAM" id="MobiDB-lite"/>
    </source>
</evidence>
<dbReference type="VEuPathDB" id="FungiDB:CC1G_06912"/>
<dbReference type="Proteomes" id="UP000001861">
    <property type="component" value="Unassembled WGS sequence"/>
</dbReference>
<evidence type="ECO:0000313" key="4">
    <source>
        <dbReference type="EMBL" id="EAU84050.2"/>
    </source>
</evidence>
<dbReference type="RefSeq" id="XP_001837706.2">
    <property type="nucleotide sequence ID" value="XM_001837654.2"/>
</dbReference>
<dbReference type="InParanoid" id="A8NZM8"/>
<keyword evidence="2" id="KW-0812">Transmembrane</keyword>
<proteinExistence type="predicted"/>
<name>A8NZM8_COPC7</name>
<dbReference type="STRING" id="240176.A8NZM8"/>
<dbReference type="HOGENOM" id="CLU_079426_1_0_1"/>
<organism evidence="4 5">
    <name type="scientific">Coprinopsis cinerea (strain Okayama-7 / 130 / ATCC MYA-4618 / FGSC 9003)</name>
    <name type="common">Inky cap fungus</name>
    <name type="synonym">Hormographiella aspergillata</name>
    <dbReference type="NCBI Taxonomy" id="240176"/>
    <lineage>
        <taxon>Eukaryota</taxon>
        <taxon>Fungi</taxon>
        <taxon>Dikarya</taxon>
        <taxon>Basidiomycota</taxon>
        <taxon>Agaricomycotina</taxon>
        <taxon>Agaricomycetes</taxon>
        <taxon>Agaricomycetidae</taxon>
        <taxon>Agaricales</taxon>
        <taxon>Agaricineae</taxon>
        <taxon>Psathyrellaceae</taxon>
        <taxon>Coprinopsis</taxon>
    </lineage>
</organism>
<dbReference type="Pfam" id="PF24840">
    <property type="entry name" value="NTF2_SigF"/>
    <property type="match status" value="1"/>
</dbReference>
<keyword evidence="2" id="KW-0472">Membrane</keyword>
<dbReference type="EMBL" id="AACS02000006">
    <property type="protein sequence ID" value="EAU84050.2"/>
    <property type="molecule type" value="Genomic_DNA"/>
</dbReference>
<keyword evidence="5" id="KW-1185">Reference proteome</keyword>
<dbReference type="AlphaFoldDB" id="A8NZM8"/>
<dbReference type="KEGG" id="cci:CC1G_06912"/>
<feature type="compositionally biased region" description="Low complexity" evidence="1">
    <location>
        <begin position="193"/>
        <end position="209"/>
    </location>
</feature>
<feature type="compositionally biased region" description="Basic residues" evidence="1">
    <location>
        <begin position="182"/>
        <end position="192"/>
    </location>
</feature>
<gene>
    <name evidence="4" type="ORF">CC1G_06912</name>
</gene>
<accession>A8NZM8</accession>
<dbReference type="PANTHER" id="PTHR35393">
    <property type="entry name" value="CHROMOSOME 1, WHOLE GENOME SHOTGUN SEQUENCE"/>
    <property type="match status" value="1"/>
</dbReference>
<sequence length="243" mass="27543">MENPPQDIHKVFDLVDSVYSPDLQKAAIEKFFLPEAGFRYPVYAIEPGPGSRDKILGVYQWLHIISPRTRGVIHHVCYDKGKDMLYLDVTQHLHLLYLPFMASKSRMVTRLTLKKQSGLHYIAMQEDFMQPDDIAGLLFPPIKRAVHFVLVLMAVLLCYLAKIAQYMGFFPVSMKSEGDLKTKRKDRKRGRKNGNNQNTGSSQEQGSSSKDSDFPPLGADGDQDKRKRRQADPTPSEASTAKD</sequence>
<dbReference type="PANTHER" id="PTHR35393:SF1">
    <property type="entry name" value="SNOAL-LIKE DOMAIN-CONTAINING PROTEIN"/>
    <property type="match status" value="1"/>
</dbReference>
<evidence type="ECO:0000256" key="2">
    <source>
        <dbReference type="SAM" id="Phobius"/>
    </source>
</evidence>
<protein>
    <recommendedName>
        <fullName evidence="3">SigF-like NTF2-like domain-containing protein</fullName>
    </recommendedName>
</protein>
<keyword evidence="2" id="KW-1133">Transmembrane helix</keyword>
<feature type="transmembrane region" description="Helical" evidence="2">
    <location>
        <begin position="145"/>
        <end position="164"/>
    </location>
</feature>
<dbReference type="OrthoDB" id="2344312at2759"/>
<evidence type="ECO:0000313" key="5">
    <source>
        <dbReference type="Proteomes" id="UP000001861"/>
    </source>
</evidence>
<reference evidence="4 5" key="1">
    <citation type="journal article" date="2010" name="Proc. Natl. Acad. Sci. U.S.A.">
        <title>Insights into evolution of multicellular fungi from the assembled chromosomes of the mushroom Coprinopsis cinerea (Coprinus cinereus).</title>
        <authorList>
            <person name="Stajich J.E."/>
            <person name="Wilke S.K."/>
            <person name="Ahren D."/>
            <person name="Au C.H."/>
            <person name="Birren B.W."/>
            <person name="Borodovsky M."/>
            <person name="Burns C."/>
            <person name="Canback B."/>
            <person name="Casselton L.A."/>
            <person name="Cheng C.K."/>
            <person name="Deng J."/>
            <person name="Dietrich F.S."/>
            <person name="Fargo D.C."/>
            <person name="Farman M.L."/>
            <person name="Gathman A.C."/>
            <person name="Goldberg J."/>
            <person name="Guigo R."/>
            <person name="Hoegger P.J."/>
            <person name="Hooker J.B."/>
            <person name="Huggins A."/>
            <person name="James T.Y."/>
            <person name="Kamada T."/>
            <person name="Kilaru S."/>
            <person name="Kodira C."/>
            <person name="Kues U."/>
            <person name="Kupfer D."/>
            <person name="Kwan H.S."/>
            <person name="Lomsadze A."/>
            <person name="Li W."/>
            <person name="Lilly W.W."/>
            <person name="Ma L.J."/>
            <person name="Mackey A.J."/>
            <person name="Manning G."/>
            <person name="Martin F."/>
            <person name="Muraguchi H."/>
            <person name="Natvig D.O."/>
            <person name="Palmerini H."/>
            <person name="Ramesh M.A."/>
            <person name="Rehmeyer C.J."/>
            <person name="Roe B.A."/>
            <person name="Shenoy N."/>
            <person name="Stanke M."/>
            <person name="Ter-Hovhannisyan V."/>
            <person name="Tunlid A."/>
            <person name="Velagapudi R."/>
            <person name="Vision T.J."/>
            <person name="Zeng Q."/>
            <person name="Zolan M.E."/>
            <person name="Pukkila P.J."/>
        </authorList>
    </citation>
    <scope>NUCLEOTIDE SEQUENCE [LARGE SCALE GENOMIC DNA]</scope>
    <source>
        <strain evidence="5">Okayama-7 / 130 / ATCC MYA-4618 / FGSC 9003</strain>
    </source>
</reference>
<dbReference type="GeneID" id="6014267"/>
<dbReference type="OMA" id="MSQIFTI"/>
<comment type="caution">
    <text evidence="4">The sequence shown here is derived from an EMBL/GenBank/DDBJ whole genome shotgun (WGS) entry which is preliminary data.</text>
</comment>
<feature type="region of interest" description="Disordered" evidence="1">
    <location>
        <begin position="178"/>
        <end position="243"/>
    </location>
</feature>